<dbReference type="EMBL" id="PDCK01000044">
    <property type="protein sequence ID" value="PRQ24725.1"/>
    <property type="molecule type" value="Genomic_DNA"/>
</dbReference>
<dbReference type="InterPro" id="IPR013083">
    <property type="entry name" value="Znf_RING/FYVE/PHD"/>
</dbReference>
<evidence type="ECO:0000256" key="2">
    <source>
        <dbReference type="ARBA" id="ARBA00022771"/>
    </source>
</evidence>
<gene>
    <name evidence="6" type="ORF">RchiOBHm_Chr6g0275591</name>
</gene>
<accession>A0A2P6PS22</accession>
<dbReference type="PANTHER" id="PTHR45931:SF3">
    <property type="entry name" value="RING ZINC FINGER-CONTAINING PROTEIN"/>
    <property type="match status" value="1"/>
</dbReference>
<sequence>MVNTLYFSCQLRLLGVPRDEHQPIIAKLYQVADEAVSPEYPIVVTIRVISKRRSLDSQTPSCAICLENFADEEDVDQPLITHMPCAHRYHQHCIVPWLAINPLCPLCRQNPN</sequence>
<keyword evidence="1" id="KW-0479">Metal-binding</keyword>
<keyword evidence="2 4" id="KW-0863">Zinc-finger</keyword>
<keyword evidence="7" id="KW-1185">Reference proteome</keyword>
<evidence type="ECO:0000256" key="4">
    <source>
        <dbReference type="PROSITE-ProRule" id="PRU00175"/>
    </source>
</evidence>
<dbReference type="SUPFAM" id="SSF57850">
    <property type="entry name" value="RING/U-box"/>
    <property type="match status" value="1"/>
</dbReference>
<dbReference type="GO" id="GO:0061630">
    <property type="term" value="F:ubiquitin protein ligase activity"/>
    <property type="evidence" value="ECO:0007669"/>
    <property type="project" value="TreeGrafter"/>
</dbReference>
<protein>
    <submittedName>
        <fullName evidence="6">Putative transcription factor C2H2 family</fullName>
    </submittedName>
</protein>
<comment type="caution">
    <text evidence="6">The sequence shown here is derived from an EMBL/GenBank/DDBJ whole genome shotgun (WGS) entry which is preliminary data.</text>
</comment>
<keyword evidence="3" id="KW-0862">Zinc</keyword>
<dbReference type="GO" id="GO:0006511">
    <property type="term" value="P:ubiquitin-dependent protein catabolic process"/>
    <property type="evidence" value="ECO:0007669"/>
    <property type="project" value="TreeGrafter"/>
</dbReference>
<dbReference type="Gramene" id="PRQ24725">
    <property type="protein sequence ID" value="PRQ24725"/>
    <property type="gene ID" value="RchiOBHm_Chr6g0275591"/>
</dbReference>
<dbReference type="GO" id="GO:0008270">
    <property type="term" value="F:zinc ion binding"/>
    <property type="evidence" value="ECO:0007669"/>
    <property type="project" value="UniProtKB-KW"/>
</dbReference>
<name>A0A2P6PS22_ROSCH</name>
<dbReference type="Gene3D" id="3.30.40.10">
    <property type="entry name" value="Zinc/RING finger domain, C3HC4 (zinc finger)"/>
    <property type="match status" value="1"/>
</dbReference>
<evidence type="ECO:0000313" key="6">
    <source>
        <dbReference type="EMBL" id="PRQ24725.1"/>
    </source>
</evidence>
<dbReference type="Proteomes" id="UP000238479">
    <property type="component" value="Chromosome 6"/>
</dbReference>
<dbReference type="CDD" id="cd16454">
    <property type="entry name" value="RING-H2_PA-TM-RING"/>
    <property type="match status" value="1"/>
</dbReference>
<dbReference type="GO" id="GO:0005634">
    <property type="term" value="C:nucleus"/>
    <property type="evidence" value="ECO:0007669"/>
    <property type="project" value="TreeGrafter"/>
</dbReference>
<dbReference type="InterPro" id="IPR001841">
    <property type="entry name" value="Znf_RING"/>
</dbReference>
<dbReference type="Pfam" id="PF13639">
    <property type="entry name" value="zf-RING_2"/>
    <property type="match status" value="1"/>
</dbReference>
<evidence type="ECO:0000259" key="5">
    <source>
        <dbReference type="PROSITE" id="PS50089"/>
    </source>
</evidence>
<evidence type="ECO:0000256" key="3">
    <source>
        <dbReference type="ARBA" id="ARBA00022833"/>
    </source>
</evidence>
<dbReference type="SMART" id="SM00184">
    <property type="entry name" value="RING"/>
    <property type="match status" value="1"/>
</dbReference>
<reference evidence="6 7" key="1">
    <citation type="journal article" date="2018" name="Nat. Genet.">
        <title>The Rosa genome provides new insights in the design of modern roses.</title>
        <authorList>
            <person name="Bendahmane M."/>
        </authorList>
    </citation>
    <scope>NUCLEOTIDE SEQUENCE [LARGE SCALE GENOMIC DNA]</scope>
    <source>
        <strain evidence="7">cv. Old Blush</strain>
    </source>
</reference>
<dbReference type="PANTHER" id="PTHR45931">
    <property type="entry name" value="SI:CH211-59O9.10"/>
    <property type="match status" value="1"/>
</dbReference>
<dbReference type="InterPro" id="IPR051834">
    <property type="entry name" value="RING_finger_E3_ligase"/>
</dbReference>
<proteinExistence type="predicted"/>
<evidence type="ECO:0000313" key="7">
    <source>
        <dbReference type="Proteomes" id="UP000238479"/>
    </source>
</evidence>
<dbReference type="AlphaFoldDB" id="A0A2P6PS22"/>
<evidence type="ECO:0000256" key="1">
    <source>
        <dbReference type="ARBA" id="ARBA00022723"/>
    </source>
</evidence>
<dbReference type="PROSITE" id="PS50089">
    <property type="entry name" value="ZF_RING_2"/>
    <property type="match status" value="1"/>
</dbReference>
<feature type="domain" description="RING-type" evidence="5">
    <location>
        <begin position="62"/>
        <end position="108"/>
    </location>
</feature>
<organism evidence="6 7">
    <name type="scientific">Rosa chinensis</name>
    <name type="common">China rose</name>
    <dbReference type="NCBI Taxonomy" id="74649"/>
    <lineage>
        <taxon>Eukaryota</taxon>
        <taxon>Viridiplantae</taxon>
        <taxon>Streptophyta</taxon>
        <taxon>Embryophyta</taxon>
        <taxon>Tracheophyta</taxon>
        <taxon>Spermatophyta</taxon>
        <taxon>Magnoliopsida</taxon>
        <taxon>eudicotyledons</taxon>
        <taxon>Gunneridae</taxon>
        <taxon>Pentapetalae</taxon>
        <taxon>rosids</taxon>
        <taxon>fabids</taxon>
        <taxon>Rosales</taxon>
        <taxon>Rosaceae</taxon>
        <taxon>Rosoideae</taxon>
        <taxon>Rosoideae incertae sedis</taxon>
        <taxon>Rosa</taxon>
    </lineage>
</organism>